<organism evidence="1 2">
    <name type="scientific">Nocardiopsis sediminis</name>
    <dbReference type="NCBI Taxonomy" id="1778267"/>
    <lineage>
        <taxon>Bacteria</taxon>
        <taxon>Bacillati</taxon>
        <taxon>Actinomycetota</taxon>
        <taxon>Actinomycetes</taxon>
        <taxon>Streptosporangiales</taxon>
        <taxon>Nocardiopsidaceae</taxon>
        <taxon>Nocardiopsis</taxon>
    </lineage>
</organism>
<accession>A0ABV8FPG2</accession>
<evidence type="ECO:0000313" key="2">
    <source>
        <dbReference type="Proteomes" id="UP001595847"/>
    </source>
</evidence>
<comment type="caution">
    <text evidence="1">The sequence shown here is derived from an EMBL/GenBank/DDBJ whole genome shotgun (WGS) entry which is preliminary data.</text>
</comment>
<keyword evidence="2" id="KW-1185">Reference proteome</keyword>
<dbReference type="RefSeq" id="WP_378535540.1">
    <property type="nucleotide sequence ID" value="NZ_JBHSBH010000012.1"/>
</dbReference>
<proteinExistence type="predicted"/>
<sequence>MPGEPTAYDEPPLSAFGLPDPGDPYAGVADSVVHDVFRDTAGLLIGEYARLALGAAGGPDQERWRALSARVHDRRTTVPADDRAALLGHIERWRAELAELRER</sequence>
<dbReference type="Proteomes" id="UP001595847">
    <property type="component" value="Unassembled WGS sequence"/>
</dbReference>
<dbReference type="EMBL" id="JBHSBH010000012">
    <property type="protein sequence ID" value="MFC3998050.1"/>
    <property type="molecule type" value="Genomic_DNA"/>
</dbReference>
<name>A0ABV8FPG2_9ACTN</name>
<reference evidence="2" key="1">
    <citation type="journal article" date="2019" name="Int. J. Syst. Evol. Microbiol.">
        <title>The Global Catalogue of Microorganisms (GCM) 10K type strain sequencing project: providing services to taxonomists for standard genome sequencing and annotation.</title>
        <authorList>
            <consortium name="The Broad Institute Genomics Platform"/>
            <consortium name="The Broad Institute Genome Sequencing Center for Infectious Disease"/>
            <person name="Wu L."/>
            <person name="Ma J."/>
        </authorList>
    </citation>
    <scope>NUCLEOTIDE SEQUENCE [LARGE SCALE GENOMIC DNA]</scope>
    <source>
        <strain evidence="2">TBRC 1826</strain>
    </source>
</reference>
<protein>
    <submittedName>
        <fullName evidence="1">Uncharacterized protein</fullName>
    </submittedName>
</protein>
<evidence type="ECO:0000313" key="1">
    <source>
        <dbReference type="EMBL" id="MFC3998050.1"/>
    </source>
</evidence>
<gene>
    <name evidence="1" type="ORF">ACFOVU_19120</name>
</gene>